<evidence type="ECO:0000313" key="6">
    <source>
        <dbReference type="Proteomes" id="UP000254101"/>
    </source>
</evidence>
<comment type="pathway">
    <text evidence="1 4">Glycan biosynthesis; trehalose biosynthesis.</text>
</comment>
<comment type="cofactor">
    <cofactor evidence="4">
        <name>Mg(2+)</name>
        <dbReference type="ChEBI" id="CHEBI:18420"/>
    </cofactor>
</comment>
<dbReference type="RefSeq" id="WP_115491301.1">
    <property type="nucleotide sequence ID" value="NZ_JACHWW010000001.1"/>
</dbReference>
<comment type="function">
    <text evidence="4">Removes the phosphate from trehalose 6-phosphate to produce free trehalose.</text>
</comment>
<comment type="caution">
    <text evidence="5">The sequence shown here is derived from an EMBL/GenBank/DDBJ whole genome shotgun (WGS) entry which is preliminary data.</text>
</comment>
<evidence type="ECO:0000256" key="3">
    <source>
        <dbReference type="ARBA" id="ARBA00022801"/>
    </source>
</evidence>
<dbReference type="InterPro" id="IPR023214">
    <property type="entry name" value="HAD_sf"/>
</dbReference>
<dbReference type="InterPro" id="IPR006379">
    <property type="entry name" value="HAD-SF_hydro_IIB"/>
</dbReference>
<proteinExistence type="inferred from homology"/>
<sequence length="251" mass="27384">MAPGSSNSSDLAPPPSLGDIDRPSLFLDFDGTLVDLAETPDGITVPDYLEAAIMRLAERLDGRLAIVTGRYVADLRKHLPQCSVVISGSHGAEIESPEGSPVSGKEPPRVDEALLAEARAFAQRHERLFLEEKELGLGFHYRACPDKGEDVKAFAQDLARRHDLFFRDGKMIAELSTTDDNKGDGVRAIMEQTPFKGGTPIFVGDDVTDEDGFAAVDAMGGYAIVVGDREETKARFRLFGVRAVHQWLELE</sequence>
<keyword evidence="3 4" id="KW-0378">Hydrolase</keyword>
<dbReference type="Gene3D" id="3.30.70.1020">
    <property type="entry name" value="Trehalose-6-phosphate phosphatase related protein, domain 2"/>
    <property type="match status" value="1"/>
</dbReference>
<dbReference type="Gene3D" id="3.40.50.1000">
    <property type="entry name" value="HAD superfamily/HAD-like"/>
    <property type="match status" value="1"/>
</dbReference>
<reference evidence="5 6" key="1">
    <citation type="submission" date="2018-07" db="EMBL/GenBank/DDBJ databases">
        <title>Erythrobacter nanhaiensis sp. nov., a novel member of the genus Erythrobacter isolated from the South China Sea.</title>
        <authorList>
            <person name="Chen X."/>
            <person name="Liu J."/>
        </authorList>
    </citation>
    <scope>NUCLEOTIDE SEQUENCE [LARGE SCALE GENOMIC DNA]</scope>
    <source>
        <strain evidence="5 6">S-5</strain>
    </source>
</reference>
<dbReference type="EC" id="3.1.3.12" evidence="4"/>
<gene>
    <name evidence="5" type="primary">otsB</name>
    <name evidence="5" type="ORF">DL238_05270</name>
</gene>
<protein>
    <recommendedName>
        <fullName evidence="4">Trehalose 6-phosphate phosphatase</fullName>
        <ecNumber evidence="4">3.1.3.12</ecNumber>
    </recommendedName>
</protein>
<dbReference type="Pfam" id="PF02358">
    <property type="entry name" value="Trehalose_PPase"/>
    <property type="match status" value="1"/>
</dbReference>
<evidence type="ECO:0000256" key="4">
    <source>
        <dbReference type="RuleBase" id="RU361117"/>
    </source>
</evidence>
<keyword evidence="4" id="KW-0460">Magnesium</keyword>
<dbReference type="SUPFAM" id="SSF56784">
    <property type="entry name" value="HAD-like"/>
    <property type="match status" value="1"/>
</dbReference>
<dbReference type="OrthoDB" id="9814913at2"/>
<accession>A0A395LQY0</accession>
<dbReference type="InterPro" id="IPR036412">
    <property type="entry name" value="HAD-like_sf"/>
</dbReference>
<organism evidence="5 6">
    <name type="scientific">Alteriqipengyuania lutimaris</name>
    <dbReference type="NCBI Taxonomy" id="1538146"/>
    <lineage>
        <taxon>Bacteria</taxon>
        <taxon>Pseudomonadati</taxon>
        <taxon>Pseudomonadota</taxon>
        <taxon>Alphaproteobacteria</taxon>
        <taxon>Sphingomonadales</taxon>
        <taxon>Erythrobacteraceae</taxon>
        <taxon>Alteriqipengyuania</taxon>
    </lineage>
</organism>
<dbReference type="CDD" id="cd01627">
    <property type="entry name" value="HAD_TPP"/>
    <property type="match status" value="1"/>
</dbReference>
<dbReference type="EMBL" id="QRBB01000001">
    <property type="protein sequence ID" value="RDS77080.1"/>
    <property type="molecule type" value="Genomic_DNA"/>
</dbReference>
<evidence type="ECO:0000256" key="2">
    <source>
        <dbReference type="ARBA" id="ARBA00008770"/>
    </source>
</evidence>
<dbReference type="InterPro" id="IPR044651">
    <property type="entry name" value="OTSB-like"/>
</dbReference>
<dbReference type="UniPathway" id="UPA00299"/>
<dbReference type="Proteomes" id="UP000254101">
    <property type="component" value="Unassembled WGS sequence"/>
</dbReference>
<comment type="catalytic activity">
    <reaction evidence="4">
        <text>alpha,alpha-trehalose 6-phosphate + H2O = alpha,alpha-trehalose + phosphate</text>
        <dbReference type="Rhea" id="RHEA:23420"/>
        <dbReference type="ChEBI" id="CHEBI:15377"/>
        <dbReference type="ChEBI" id="CHEBI:16551"/>
        <dbReference type="ChEBI" id="CHEBI:43474"/>
        <dbReference type="ChEBI" id="CHEBI:58429"/>
        <dbReference type="EC" id="3.1.3.12"/>
    </reaction>
</comment>
<dbReference type="GO" id="GO:0005992">
    <property type="term" value="P:trehalose biosynthetic process"/>
    <property type="evidence" value="ECO:0007669"/>
    <property type="project" value="UniProtKB-UniPathway"/>
</dbReference>
<dbReference type="PANTHER" id="PTHR43768:SF3">
    <property type="entry name" value="TREHALOSE 6-PHOSPHATE PHOSPHATASE"/>
    <property type="match status" value="1"/>
</dbReference>
<evidence type="ECO:0000256" key="1">
    <source>
        <dbReference type="ARBA" id="ARBA00005199"/>
    </source>
</evidence>
<dbReference type="GO" id="GO:0046872">
    <property type="term" value="F:metal ion binding"/>
    <property type="evidence" value="ECO:0007669"/>
    <property type="project" value="UniProtKB-KW"/>
</dbReference>
<evidence type="ECO:0000313" key="5">
    <source>
        <dbReference type="EMBL" id="RDS77080.1"/>
    </source>
</evidence>
<dbReference type="InterPro" id="IPR003337">
    <property type="entry name" value="Trehalose_PPase"/>
</dbReference>
<comment type="similarity">
    <text evidence="2 4">Belongs to the trehalose phosphatase family.</text>
</comment>
<name>A0A395LQY0_9SPHN</name>
<dbReference type="NCBIfam" id="TIGR01484">
    <property type="entry name" value="HAD-SF-IIB"/>
    <property type="match status" value="1"/>
</dbReference>
<dbReference type="NCBIfam" id="TIGR00685">
    <property type="entry name" value="T6PP"/>
    <property type="match status" value="1"/>
</dbReference>
<keyword evidence="4" id="KW-0479">Metal-binding</keyword>
<dbReference type="GO" id="GO:0004805">
    <property type="term" value="F:trehalose-phosphatase activity"/>
    <property type="evidence" value="ECO:0007669"/>
    <property type="project" value="UniProtKB-EC"/>
</dbReference>
<keyword evidence="6" id="KW-1185">Reference proteome</keyword>
<dbReference type="AlphaFoldDB" id="A0A395LQY0"/>
<dbReference type="PANTHER" id="PTHR43768">
    <property type="entry name" value="TREHALOSE 6-PHOSPHATE PHOSPHATASE"/>
    <property type="match status" value="1"/>
</dbReference>